<evidence type="ECO:0000256" key="3">
    <source>
        <dbReference type="PROSITE-ProRule" id="PRU00332"/>
    </source>
</evidence>
<dbReference type="GO" id="GO:0045727">
    <property type="term" value="P:positive regulation of translation"/>
    <property type="evidence" value="ECO:0007669"/>
    <property type="project" value="TreeGrafter"/>
</dbReference>
<dbReference type="Gene3D" id="1.10.10.10">
    <property type="entry name" value="Winged helix-like DNA-binding domain superfamily/Winged helix DNA-binding domain"/>
    <property type="match status" value="1"/>
</dbReference>
<evidence type="ECO:0000256" key="1">
    <source>
        <dbReference type="ARBA" id="ARBA00022884"/>
    </source>
</evidence>
<feature type="region of interest" description="Disordered" evidence="4">
    <location>
        <begin position="339"/>
        <end position="422"/>
    </location>
</feature>
<reference evidence="7" key="1">
    <citation type="submission" date="2020-01" db="EMBL/GenBank/DDBJ databases">
        <title>Draft genome sequence of the Termite Coptotermes fromosanus.</title>
        <authorList>
            <person name="Itakura S."/>
            <person name="Yosikawa Y."/>
            <person name="Umezawa K."/>
        </authorList>
    </citation>
    <scope>NUCLEOTIDE SEQUENCE [LARGE SCALE GENOMIC DNA]</scope>
</reference>
<feature type="compositionally biased region" description="Basic and acidic residues" evidence="4">
    <location>
        <begin position="339"/>
        <end position="380"/>
    </location>
</feature>
<dbReference type="EMBL" id="BLKM01000783">
    <property type="protein sequence ID" value="GFG38487.1"/>
    <property type="molecule type" value="Genomic_DNA"/>
</dbReference>
<feature type="compositionally biased region" description="Polar residues" evidence="4">
    <location>
        <begin position="694"/>
        <end position="704"/>
    </location>
</feature>
<evidence type="ECO:0000313" key="7">
    <source>
        <dbReference type="Proteomes" id="UP000502823"/>
    </source>
</evidence>
<keyword evidence="1 3" id="KW-0694">RNA-binding</keyword>
<dbReference type="FunFam" id="1.10.10.10:FF:000131">
    <property type="entry name" value="la-related protein 1B isoform X2"/>
    <property type="match status" value="1"/>
</dbReference>
<dbReference type="SMART" id="SM00715">
    <property type="entry name" value="LA"/>
    <property type="match status" value="1"/>
</dbReference>
<dbReference type="GO" id="GO:0008187">
    <property type="term" value="F:poly-pyrimidine tract binding"/>
    <property type="evidence" value="ECO:0007669"/>
    <property type="project" value="UniProtKB-ARBA"/>
</dbReference>
<feature type="domain" description="HTH La-type RNA-binding" evidence="5">
    <location>
        <begin position="460"/>
        <end position="550"/>
    </location>
</feature>
<feature type="non-terminal residue" evidence="6">
    <location>
        <position position="769"/>
    </location>
</feature>
<feature type="compositionally biased region" description="Polar residues" evidence="4">
    <location>
        <begin position="58"/>
        <end position="81"/>
    </location>
</feature>
<feature type="compositionally biased region" description="Gly residues" evidence="4">
    <location>
        <begin position="397"/>
        <end position="406"/>
    </location>
</feature>
<evidence type="ECO:0000256" key="4">
    <source>
        <dbReference type="SAM" id="MobiDB-lite"/>
    </source>
</evidence>
<dbReference type="Pfam" id="PF05383">
    <property type="entry name" value="La"/>
    <property type="match status" value="1"/>
</dbReference>
<dbReference type="GO" id="GO:0005829">
    <property type="term" value="C:cytosol"/>
    <property type="evidence" value="ECO:0007669"/>
    <property type="project" value="TreeGrafter"/>
</dbReference>
<name>A0A6L2Q9L0_COPFO</name>
<dbReference type="PANTHER" id="PTHR22792">
    <property type="entry name" value="LUPUS LA PROTEIN-RELATED"/>
    <property type="match status" value="1"/>
</dbReference>
<evidence type="ECO:0000313" key="6">
    <source>
        <dbReference type="EMBL" id="GFG38487.1"/>
    </source>
</evidence>
<dbReference type="OrthoDB" id="7415886at2759"/>
<evidence type="ECO:0000256" key="2">
    <source>
        <dbReference type="ARBA" id="ARBA00072183"/>
    </source>
</evidence>
<proteinExistence type="predicted"/>
<comment type="caution">
    <text evidence="6">The sequence shown here is derived from an EMBL/GenBank/DDBJ whole genome shotgun (WGS) entry which is preliminary data.</text>
</comment>
<dbReference type="SUPFAM" id="SSF46785">
    <property type="entry name" value="Winged helix' DNA-binding domain"/>
    <property type="match status" value="1"/>
</dbReference>
<keyword evidence="7" id="KW-1185">Reference proteome</keyword>
<accession>A0A6L2Q9L0</accession>
<sequence>MAAQVAQSSDGSKNRETVGVSYANAVLNFKNMDSNKENINAVSHTVPKEHCAKEAPTRSKSTLQNSVKQHATSNSAPNSAHGNEDFPQIIPQGRNSRRLPEKVETNVKVSSRPTNASCPERSQSDGKTCSAIDDEGGNVCDKVPEKKKYVEAPLPKINPWTVNKNAALVITGKQPETKPQVGTNVVVPSVNSNEKRVLQPQQQGRIENGAVNTEKLTVVRAPHDRRRFNQRASDFSDVDDWPTLGYNEKKGQSYALPVAKQNGHVKGNAGSSSSSTCASTEGAHGPFPSVQNDSSAFVEDQHKGSCQPAGPEAAERRKKNPKQKWVPLDIDLAKSCGKRERSPKFYGGHYRERNGLHGSDHYSHEDGDRWRNSDGLDRGGQHGRGGRGGPRHRGRGGRGGGRGMGRGSYRRGGPSHSDFDYPDYPTDYTQVNKFGGPSDQSAFMMPFMRPFFYHENSYMPLDEPTLKEYVRNQIEYYFSEENLLRDFFLRRKMDSEGYLPINLIATFHRVRALTADFEVVIDAIKGSEVLELNDFKVRTRENPTKWPIIEPSKQFLSTGQHQGVGMIVPGQGTGGVAHFALPPSVPVRQIPPQPLPANIHSFPLPSDPLLAADVAELQNSIEFHHVGDNLNPDVPEFIPVTVRFQGETGIWNSAETERSDSEQQCEKLEISHKGIQPSTSSCEESLECPEDNGVSIQKDTSQSHVSRHCDEDEDDIWREVKRRVKPPPKEKSEEKKERDHFEEREELDFQFDEELDGPVPSGRHNTFTD</sequence>
<dbReference type="AlphaFoldDB" id="A0A6L2Q9L0"/>
<dbReference type="PANTHER" id="PTHR22792:SF132">
    <property type="entry name" value="LA-RELATED PROTEIN 1"/>
    <property type="match status" value="1"/>
</dbReference>
<evidence type="ECO:0000259" key="5">
    <source>
        <dbReference type="PROSITE" id="PS50961"/>
    </source>
</evidence>
<dbReference type="InterPro" id="IPR036388">
    <property type="entry name" value="WH-like_DNA-bd_sf"/>
</dbReference>
<feature type="compositionally biased region" description="Basic and acidic residues" evidence="4">
    <location>
        <begin position="46"/>
        <end position="57"/>
    </location>
</feature>
<dbReference type="InterPro" id="IPR045180">
    <property type="entry name" value="La_dom_prot"/>
</dbReference>
<protein>
    <recommendedName>
        <fullName evidence="2">La-related protein 1</fullName>
    </recommendedName>
</protein>
<dbReference type="PROSITE" id="PS50961">
    <property type="entry name" value="HTH_LA"/>
    <property type="match status" value="1"/>
</dbReference>
<feature type="compositionally biased region" description="Acidic residues" evidence="4">
    <location>
        <begin position="744"/>
        <end position="756"/>
    </location>
</feature>
<dbReference type="Proteomes" id="UP000502823">
    <property type="component" value="Unassembled WGS sequence"/>
</dbReference>
<dbReference type="InterPro" id="IPR006630">
    <property type="entry name" value="La_HTH"/>
</dbReference>
<organism evidence="6 7">
    <name type="scientific">Coptotermes formosanus</name>
    <name type="common">Formosan subterranean termite</name>
    <dbReference type="NCBI Taxonomy" id="36987"/>
    <lineage>
        <taxon>Eukaryota</taxon>
        <taxon>Metazoa</taxon>
        <taxon>Ecdysozoa</taxon>
        <taxon>Arthropoda</taxon>
        <taxon>Hexapoda</taxon>
        <taxon>Insecta</taxon>
        <taxon>Pterygota</taxon>
        <taxon>Neoptera</taxon>
        <taxon>Polyneoptera</taxon>
        <taxon>Dictyoptera</taxon>
        <taxon>Blattodea</taxon>
        <taxon>Blattoidea</taxon>
        <taxon>Termitoidae</taxon>
        <taxon>Rhinotermitidae</taxon>
        <taxon>Coptotermes</taxon>
    </lineage>
</organism>
<gene>
    <name evidence="6" type="ORF">Cfor_11221</name>
</gene>
<dbReference type="InterPro" id="IPR036390">
    <property type="entry name" value="WH_DNA-bd_sf"/>
</dbReference>
<feature type="region of interest" description="Disordered" evidence="4">
    <location>
        <begin position="40"/>
        <end position="130"/>
    </location>
</feature>
<feature type="compositionally biased region" description="Polar residues" evidence="4">
    <location>
        <begin position="107"/>
        <end position="127"/>
    </location>
</feature>
<feature type="compositionally biased region" description="Basic and acidic residues" evidence="4">
    <location>
        <begin position="727"/>
        <end position="743"/>
    </location>
</feature>
<feature type="region of interest" description="Disordered" evidence="4">
    <location>
        <begin position="262"/>
        <end position="326"/>
    </location>
</feature>
<dbReference type="InParanoid" id="A0A6L2Q9L0"/>
<feature type="region of interest" description="Disordered" evidence="4">
    <location>
        <begin position="673"/>
        <end position="769"/>
    </location>
</feature>
<dbReference type="GO" id="GO:0010494">
    <property type="term" value="C:cytoplasmic stress granule"/>
    <property type="evidence" value="ECO:0007669"/>
    <property type="project" value="TreeGrafter"/>
</dbReference>